<organism evidence="6 7">
    <name type="scientific">Goodfellowiella coeruleoviolacea</name>
    <dbReference type="NCBI Taxonomy" id="334858"/>
    <lineage>
        <taxon>Bacteria</taxon>
        <taxon>Bacillati</taxon>
        <taxon>Actinomycetota</taxon>
        <taxon>Actinomycetes</taxon>
        <taxon>Pseudonocardiales</taxon>
        <taxon>Pseudonocardiaceae</taxon>
        <taxon>Goodfellowiella</taxon>
    </lineage>
</organism>
<dbReference type="GO" id="GO:0003700">
    <property type="term" value="F:DNA-binding transcription factor activity"/>
    <property type="evidence" value="ECO:0007669"/>
    <property type="project" value="TreeGrafter"/>
</dbReference>
<dbReference type="InterPro" id="IPR050109">
    <property type="entry name" value="HTH-type_TetR-like_transc_reg"/>
</dbReference>
<evidence type="ECO:0000259" key="5">
    <source>
        <dbReference type="PROSITE" id="PS50977"/>
    </source>
</evidence>
<keyword evidence="3" id="KW-0804">Transcription</keyword>
<accession>A0AAE3GDE2</accession>
<comment type="caution">
    <text evidence="6">The sequence shown here is derived from an EMBL/GenBank/DDBJ whole genome shotgun (WGS) entry which is preliminary data.</text>
</comment>
<dbReference type="GO" id="GO:0000976">
    <property type="term" value="F:transcription cis-regulatory region binding"/>
    <property type="evidence" value="ECO:0007669"/>
    <property type="project" value="TreeGrafter"/>
</dbReference>
<dbReference type="PANTHER" id="PTHR30055">
    <property type="entry name" value="HTH-TYPE TRANSCRIPTIONAL REGULATOR RUTR"/>
    <property type="match status" value="1"/>
</dbReference>
<evidence type="ECO:0000313" key="6">
    <source>
        <dbReference type="EMBL" id="MCP2165345.1"/>
    </source>
</evidence>
<dbReference type="Gene3D" id="1.10.357.10">
    <property type="entry name" value="Tetracycline Repressor, domain 2"/>
    <property type="match status" value="1"/>
</dbReference>
<name>A0AAE3GDE2_9PSEU</name>
<dbReference type="PANTHER" id="PTHR30055:SF243">
    <property type="entry name" value="HTH-TYPE TRANSCRIPTIONAL REGULATOR RV1816"/>
    <property type="match status" value="1"/>
</dbReference>
<evidence type="ECO:0000313" key="7">
    <source>
        <dbReference type="Proteomes" id="UP001206128"/>
    </source>
</evidence>
<evidence type="ECO:0000256" key="2">
    <source>
        <dbReference type="ARBA" id="ARBA00023125"/>
    </source>
</evidence>
<keyword evidence="1" id="KW-0805">Transcription regulation</keyword>
<keyword evidence="7" id="KW-1185">Reference proteome</keyword>
<dbReference type="AlphaFoldDB" id="A0AAE3GDE2"/>
<dbReference type="PROSITE" id="PS50977">
    <property type="entry name" value="HTH_TETR_2"/>
    <property type="match status" value="1"/>
</dbReference>
<dbReference type="SUPFAM" id="SSF46689">
    <property type="entry name" value="Homeodomain-like"/>
    <property type="match status" value="1"/>
</dbReference>
<feature type="domain" description="HTH tetR-type" evidence="5">
    <location>
        <begin position="9"/>
        <end position="69"/>
    </location>
</feature>
<dbReference type="Proteomes" id="UP001206128">
    <property type="component" value="Unassembled WGS sequence"/>
</dbReference>
<dbReference type="Pfam" id="PF00440">
    <property type="entry name" value="TetR_N"/>
    <property type="match status" value="1"/>
</dbReference>
<feature type="DNA-binding region" description="H-T-H motif" evidence="4">
    <location>
        <begin position="32"/>
        <end position="51"/>
    </location>
</feature>
<dbReference type="InterPro" id="IPR036271">
    <property type="entry name" value="Tet_transcr_reg_TetR-rel_C_sf"/>
</dbReference>
<sequence length="234" mass="24871">MSRRERLRAETTREITAIALKQLATEGPGGLSLRGIAREMGMTARAIYSYFATRDELVTALIRDVSTSLANALETAVHAVPAGDPGAGLLAWGEALREWALANPEGFRLIYGDAVPGYQPPEDGPADQAARRICGGLNRLVAAACPPAAASADSARAGTADWSPFPPSYVAKVRAEVPDLAPEVAALALRVWGRMHGLVGLEIHGHLRPVYTDPAALYRAELRELVRSLTTPTG</sequence>
<keyword evidence="2 4" id="KW-0238">DNA-binding</keyword>
<dbReference type="EMBL" id="JAMTCK010000004">
    <property type="protein sequence ID" value="MCP2165345.1"/>
    <property type="molecule type" value="Genomic_DNA"/>
</dbReference>
<evidence type="ECO:0000256" key="3">
    <source>
        <dbReference type="ARBA" id="ARBA00023163"/>
    </source>
</evidence>
<dbReference type="InterPro" id="IPR009057">
    <property type="entry name" value="Homeodomain-like_sf"/>
</dbReference>
<dbReference type="SUPFAM" id="SSF48498">
    <property type="entry name" value="Tetracyclin repressor-like, C-terminal domain"/>
    <property type="match status" value="1"/>
</dbReference>
<protein>
    <submittedName>
        <fullName evidence="6">Transcriptional regulator, TetR family</fullName>
    </submittedName>
</protein>
<dbReference type="InterPro" id="IPR025996">
    <property type="entry name" value="MT1864/Rv1816-like_C"/>
</dbReference>
<dbReference type="InterPro" id="IPR001647">
    <property type="entry name" value="HTH_TetR"/>
</dbReference>
<reference evidence="6" key="1">
    <citation type="submission" date="2022-06" db="EMBL/GenBank/DDBJ databases">
        <title>Genomic Encyclopedia of Archaeal and Bacterial Type Strains, Phase II (KMG-II): from individual species to whole genera.</title>
        <authorList>
            <person name="Goeker M."/>
        </authorList>
    </citation>
    <scope>NUCLEOTIDE SEQUENCE</scope>
    <source>
        <strain evidence="6">DSM 43935</strain>
    </source>
</reference>
<evidence type="ECO:0000256" key="4">
    <source>
        <dbReference type="PROSITE-ProRule" id="PRU00335"/>
    </source>
</evidence>
<gene>
    <name evidence="6" type="ORF">LX83_002194</name>
</gene>
<evidence type="ECO:0000256" key="1">
    <source>
        <dbReference type="ARBA" id="ARBA00023015"/>
    </source>
</evidence>
<proteinExistence type="predicted"/>
<dbReference type="Pfam" id="PF13305">
    <property type="entry name" value="TetR_C_33"/>
    <property type="match status" value="1"/>
</dbReference>